<reference evidence="2 3" key="1">
    <citation type="journal article" date="2013" name="Genome Biol. Evol.">
        <title>Genomic makeup of the marine flavobacterium Nonlabens (Donghaeana) dokdonensis DSW-6 and identification of a novel class of rhodopsins.</title>
        <authorList>
            <person name="Kwon S.K."/>
            <person name="Kim B.K."/>
            <person name="Song J.Y."/>
            <person name="Kwak M.J."/>
            <person name="Lee C.H."/>
            <person name="Yoon J.H."/>
            <person name="Oh T.K."/>
            <person name="Kim J.F."/>
        </authorList>
    </citation>
    <scope>NUCLEOTIDE SEQUENCE [LARGE SCALE GENOMIC DNA]</scope>
    <source>
        <strain evidence="3">DSM 17205 / KCTC 12402 / DSW-6</strain>
    </source>
</reference>
<dbReference type="STRING" id="592029.DDD_1694"/>
<organism evidence="2 3">
    <name type="scientific">Nonlabens dokdonensis (strain DSM 17205 / KCTC 12402 / DSW-6)</name>
    <name type="common">Donghaeana dokdonensis</name>
    <dbReference type="NCBI Taxonomy" id="592029"/>
    <lineage>
        <taxon>Bacteria</taxon>
        <taxon>Pseudomonadati</taxon>
        <taxon>Bacteroidota</taxon>
        <taxon>Flavobacteriia</taxon>
        <taxon>Flavobacteriales</taxon>
        <taxon>Flavobacteriaceae</taxon>
        <taxon>Nonlabens</taxon>
    </lineage>
</organism>
<keyword evidence="1" id="KW-0472">Membrane</keyword>
<protein>
    <submittedName>
        <fullName evidence="2">Uncharacterized protein</fullName>
    </submittedName>
</protein>
<accession>L7WAG0</accession>
<dbReference type="HOGENOM" id="CLU_2992204_0_0_10"/>
<proteinExistence type="predicted"/>
<dbReference type="AlphaFoldDB" id="L7WAG0"/>
<dbReference type="KEGG" id="ndo:DDD_1694"/>
<sequence length="57" mass="6547">MIKITGTCKRDDEVLAFAKAEHLPTYKNYNRLLLINSFGTFFVYNYANFAKASLPLL</sequence>
<gene>
    <name evidence="2" type="ordered locus">DDD_1694</name>
</gene>
<dbReference type="Proteomes" id="UP000011173">
    <property type="component" value="Chromosome"/>
</dbReference>
<evidence type="ECO:0000313" key="2">
    <source>
        <dbReference type="EMBL" id="AGC76821.1"/>
    </source>
</evidence>
<dbReference type="EMBL" id="CP001397">
    <property type="protein sequence ID" value="AGC76821.1"/>
    <property type="molecule type" value="Genomic_DNA"/>
</dbReference>
<keyword evidence="1" id="KW-0812">Transmembrane</keyword>
<dbReference type="PATRIC" id="fig|592029.3.peg.1677"/>
<keyword evidence="1" id="KW-1133">Transmembrane helix</keyword>
<evidence type="ECO:0000313" key="3">
    <source>
        <dbReference type="Proteomes" id="UP000011173"/>
    </source>
</evidence>
<evidence type="ECO:0000256" key="1">
    <source>
        <dbReference type="SAM" id="Phobius"/>
    </source>
</evidence>
<dbReference type="RefSeq" id="WP_015362318.1">
    <property type="nucleotide sequence ID" value="NC_020156.1"/>
</dbReference>
<name>L7WAG0_NONDD</name>
<feature type="transmembrane region" description="Helical" evidence="1">
    <location>
        <begin position="29"/>
        <end position="47"/>
    </location>
</feature>